<proteinExistence type="predicted"/>
<dbReference type="PANTHER" id="PTHR48207:SF3">
    <property type="entry name" value="SUCCINATE--HYDROXYMETHYLGLUTARATE COA-TRANSFERASE"/>
    <property type="match status" value="1"/>
</dbReference>
<protein>
    <submittedName>
        <fullName evidence="2">CoA transferase</fullName>
    </submittedName>
</protein>
<dbReference type="Gene3D" id="3.30.1540.10">
    <property type="entry name" value="formyl-coa transferase, domain 3"/>
    <property type="match status" value="1"/>
</dbReference>
<dbReference type="AlphaFoldDB" id="A0A934IJU6"/>
<dbReference type="Gene3D" id="3.40.50.10540">
    <property type="entry name" value="Crotonobetainyl-coa:carnitine coa-transferase, domain 1"/>
    <property type="match status" value="1"/>
</dbReference>
<dbReference type="InterPro" id="IPR050483">
    <property type="entry name" value="CoA-transferase_III_domain"/>
</dbReference>
<organism evidence="2 3">
    <name type="scientific">Acuticoccus mangrovi</name>
    <dbReference type="NCBI Taxonomy" id="2796142"/>
    <lineage>
        <taxon>Bacteria</taxon>
        <taxon>Pseudomonadati</taxon>
        <taxon>Pseudomonadota</taxon>
        <taxon>Alphaproteobacteria</taxon>
        <taxon>Hyphomicrobiales</taxon>
        <taxon>Amorphaceae</taxon>
        <taxon>Acuticoccus</taxon>
    </lineage>
</organism>
<name>A0A934IJU6_9HYPH</name>
<dbReference type="InterPro" id="IPR003673">
    <property type="entry name" value="CoA-Trfase_fam_III"/>
</dbReference>
<dbReference type="EMBL" id="JAEKJA010000022">
    <property type="protein sequence ID" value="MBJ3778009.1"/>
    <property type="molecule type" value="Genomic_DNA"/>
</dbReference>
<dbReference type="Pfam" id="PF02515">
    <property type="entry name" value="CoA_transf_3"/>
    <property type="match status" value="1"/>
</dbReference>
<evidence type="ECO:0000256" key="1">
    <source>
        <dbReference type="ARBA" id="ARBA00022679"/>
    </source>
</evidence>
<keyword evidence="1 2" id="KW-0808">Transferase</keyword>
<reference evidence="2" key="1">
    <citation type="submission" date="2020-12" db="EMBL/GenBank/DDBJ databases">
        <title>Bacterial taxonomy.</title>
        <authorList>
            <person name="Pan X."/>
        </authorList>
    </citation>
    <scope>NUCLEOTIDE SEQUENCE</scope>
    <source>
        <strain evidence="2">B2012</strain>
    </source>
</reference>
<dbReference type="SUPFAM" id="SSF89796">
    <property type="entry name" value="CoA-transferase family III (CaiB/BaiF)"/>
    <property type="match status" value="1"/>
</dbReference>
<dbReference type="InterPro" id="IPR044855">
    <property type="entry name" value="CoA-Trfase_III_dom3_sf"/>
</dbReference>
<accession>A0A934IJU6</accession>
<keyword evidence="3" id="KW-1185">Reference proteome</keyword>
<dbReference type="Proteomes" id="UP000609531">
    <property type="component" value="Unassembled WGS sequence"/>
</dbReference>
<dbReference type="GO" id="GO:0008410">
    <property type="term" value="F:CoA-transferase activity"/>
    <property type="evidence" value="ECO:0007669"/>
    <property type="project" value="TreeGrafter"/>
</dbReference>
<dbReference type="PANTHER" id="PTHR48207">
    <property type="entry name" value="SUCCINATE--HYDROXYMETHYLGLUTARATE COA-TRANSFERASE"/>
    <property type="match status" value="1"/>
</dbReference>
<dbReference type="RefSeq" id="WP_198883946.1">
    <property type="nucleotide sequence ID" value="NZ_JAEKJA010000022.1"/>
</dbReference>
<evidence type="ECO:0000313" key="3">
    <source>
        <dbReference type="Proteomes" id="UP000609531"/>
    </source>
</evidence>
<sequence>MKDLEGLLVVSVEQAVAAPYVSGRLADAGARVIKVERPEGDLARRYDAAVNGSSAYFVWLNRGKESVCLDLKNPDDLAILTRMIDEADVFIQNLIPGALARLGIPVEALRARNSRLITCSISGYGSSGPRRDWKAYDLLIQAESGLCAINGTEEGPARVGVSVCDIAAGMTAFQAILQALYARERTGEGRAIEVSLYHAMADWMNVPYLQHRYGHLTPGRVGLKHPTIAPYGAYECADGKSLLISIQNEREWRRLCADVLGDADLADRPGFATNIERVANRAEVDRVIGAVFAARDRAAMMALLEKGGIAFGCLNDLDDLLVHPQNRYATVETESGPVELLAPASRVVGREDDLGPVPAKDEHGATLRAEFAAAKVA</sequence>
<evidence type="ECO:0000313" key="2">
    <source>
        <dbReference type="EMBL" id="MBJ3778009.1"/>
    </source>
</evidence>
<dbReference type="InterPro" id="IPR023606">
    <property type="entry name" value="CoA-Trfase_III_dom_1_sf"/>
</dbReference>
<gene>
    <name evidence="2" type="ORF">JCR33_20080</name>
</gene>
<comment type="caution">
    <text evidence="2">The sequence shown here is derived from an EMBL/GenBank/DDBJ whole genome shotgun (WGS) entry which is preliminary data.</text>
</comment>